<evidence type="ECO:0000313" key="10">
    <source>
        <dbReference type="EMBL" id="CAH8312291.1"/>
    </source>
</evidence>
<accession>A0ABC8J3Q4</accession>
<feature type="domain" description="C2H2-type" evidence="9">
    <location>
        <begin position="144"/>
        <end position="171"/>
    </location>
</feature>
<dbReference type="InterPro" id="IPR013087">
    <property type="entry name" value="Znf_C2H2_type"/>
</dbReference>
<name>A0ABC8J3Q4_ERUVS</name>
<evidence type="ECO:0000256" key="4">
    <source>
        <dbReference type="ARBA" id="ARBA00022833"/>
    </source>
</evidence>
<dbReference type="SUPFAM" id="SSF57667">
    <property type="entry name" value="beta-beta-alpha zinc fingers"/>
    <property type="match status" value="1"/>
</dbReference>
<keyword evidence="2" id="KW-0677">Repeat</keyword>
<dbReference type="AlphaFoldDB" id="A0ABC8J3Q4"/>
<feature type="compositionally biased region" description="Polar residues" evidence="8">
    <location>
        <begin position="111"/>
        <end position="120"/>
    </location>
</feature>
<dbReference type="GO" id="GO:0008270">
    <property type="term" value="F:zinc ion binding"/>
    <property type="evidence" value="ECO:0007669"/>
    <property type="project" value="UniProtKB-KW"/>
</dbReference>
<evidence type="ECO:0000256" key="3">
    <source>
        <dbReference type="ARBA" id="ARBA00022771"/>
    </source>
</evidence>
<gene>
    <name evidence="10" type="ORF">ERUC_LOCUS6167</name>
</gene>
<dbReference type="PANTHER" id="PTHR45988:SF1">
    <property type="entry name" value="ZINC FINGER PROTEIN AZF2"/>
    <property type="match status" value="1"/>
</dbReference>
<evidence type="ECO:0000256" key="8">
    <source>
        <dbReference type="SAM" id="MobiDB-lite"/>
    </source>
</evidence>
<organism evidence="10 11">
    <name type="scientific">Eruca vesicaria subsp. sativa</name>
    <name type="common">Garden rocket</name>
    <name type="synonym">Eruca sativa</name>
    <dbReference type="NCBI Taxonomy" id="29727"/>
    <lineage>
        <taxon>Eukaryota</taxon>
        <taxon>Viridiplantae</taxon>
        <taxon>Streptophyta</taxon>
        <taxon>Embryophyta</taxon>
        <taxon>Tracheophyta</taxon>
        <taxon>Spermatophyta</taxon>
        <taxon>Magnoliopsida</taxon>
        <taxon>eudicotyledons</taxon>
        <taxon>Gunneridae</taxon>
        <taxon>Pentapetalae</taxon>
        <taxon>rosids</taxon>
        <taxon>malvids</taxon>
        <taxon>Brassicales</taxon>
        <taxon>Brassicaceae</taxon>
        <taxon>Brassiceae</taxon>
        <taxon>Eruca</taxon>
    </lineage>
</organism>
<reference evidence="10 11" key="1">
    <citation type="submission" date="2022-03" db="EMBL/GenBank/DDBJ databases">
        <authorList>
            <person name="Macdonald S."/>
            <person name="Ahmed S."/>
            <person name="Newling K."/>
        </authorList>
    </citation>
    <scope>NUCLEOTIDE SEQUENCE [LARGE SCALE GENOMIC DNA]</scope>
</reference>
<proteinExistence type="predicted"/>
<evidence type="ECO:0000256" key="1">
    <source>
        <dbReference type="ARBA" id="ARBA00022723"/>
    </source>
</evidence>
<comment type="caution">
    <text evidence="10">The sequence shown here is derived from an EMBL/GenBank/DDBJ whole genome shotgun (WGS) entry which is preliminary data.</text>
</comment>
<keyword evidence="4" id="KW-0862">Zinc</keyword>
<dbReference type="Pfam" id="PF13912">
    <property type="entry name" value="zf-C2H2_6"/>
    <property type="match status" value="2"/>
</dbReference>
<keyword evidence="3 7" id="KW-0863">Zinc-finger</keyword>
<dbReference type="InterPro" id="IPR036236">
    <property type="entry name" value="Znf_C2H2_sf"/>
</dbReference>
<dbReference type="Proteomes" id="UP001642260">
    <property type="component" value="Unassembled WGS sequence"/>
</dbReference>
<dbReference type="GO" id="GO:0043565">
    <property type="term" value="F:sequence-specific DNA binding"/>
    <property type="evidence" value="ECO:0007669"/>
    <property type="project" value="UniProtKB-ARBA"/>
</dbReference>
<feature type="region of interest" description="Disordered" evidence="8">
    <location>
        <begin position="42"/>
        <end position="71"/>
    </location>
</feature>
<keyword evidence="5" id="KW-0805">Transcription regulation</keyword>
<keyword evidence="6" id="KW-0804">Transcription</keyword>
<sequence>MDLEAMNQPSTVLTLGNNGTQSTTAAVMRDDVFLKPWVKRKCSRRSGSPNYSQMCSSLAGSSSEPEEPDLTETEISTAAVRRGEQTVVQVWHFGKAFVSHQALGGHKGSHRINQPENVSSLKRGEEPRLMNSTIQNLLRKGKSYKCSICSRVFLTGQALGGHKRFHYGTNSEDRDGRKFTKLCGDDLIAHAENRRNVGLINLNLPPLPDLD</sequence>
<dbReference type="PROSITE" id="PS00028">
    <property type="entry name" value="ZINC_FINGER_C2H2_1"/>
    <property type="match status" value="1"/>
</dbReference>
<keyword evidence="1" id="KW-0479">Metal-binding</keyword>
<evidence type="ECO:0000256" key="5">
    <source>
        <dbReference type="ARBA" id="ARBA00023015"/>
    </source>
</evidence>
<evidence type="ECO:0000256" key="7">
    <source>
        <dbReference type="PROSITE-ProRule" id="PRU00042"/>
    </source>
</evidence>
<evidence type="ECO:0000259" key="9">
    <source>
        <dbReference type="PROSITE" id="PS50157"/>
    </source>
</evidence>
<dbReference type="PANTHER" id="PTHR45988">
    <property type="entry name" value="C2H2 TYPE ZINC FINGER TRANSCRIPTION FACTOR FAMILY-RELATED"/>
    <property type="match status" value="1"/>
</dbReference>
<feature type="region of interest" description="Disordered" evidence="8">
    <location>
        <begin position="104"/>
        <end position="123"/>
    </location>
</feature>
<dbReference type="EMBL" id="CAKOAT010074932">
    <property type="protein sequence ID" value="CAH8312291.1"/>
    <property type="molecule type" value="Genomic_DNA"/>
</dbReference>
<keyword evidence="11" id="KW-1185">Reference proteome</keyword>
<evidence type="ECO:0000313" key="11">
    <source>
        <dbReference type="Proteomes" id="UP001642260"/>
    </source>
</evidence>
<dbReference type="Gene3D" id="3.30.160.60">
    <property type="entry name" value="Classic Zinc Finger"/>
    <property type="match status" value="1"/>
</dbReference>
<evidence type="ECO:0000256" key="6">
    <source>
        <dbReference type="ARBA" id="ARBA00023163"/>
    </source>
</evidence>
<evidence type="ECO:0000256" key="2">
    <source>
        <dbReference type="ARBA" id="ARBA00022737"/>
    </source>
</evidence>
<dbReference type="PROSITE" id="PS50157">
    <property type="entry name" value="ZINC_FINGER_C2H2_2"/>
    <property type="match status" value="1"/>
</dbReference>
<feature type="compositionally biased region" description="Polar residues" evidence="8">
    <location>
        <begin position="45"/>
        <end position="63"/>
    </location>
</feature>
<dbReference type="InterPro" id="IPR044653">
    <property type="entry name" value="AZF1/2/3-like"/>
</dbReference>
<protein>
    <recommendedName>
        <fullName evidence="9">C2H2-type domain-containing protein</fullName>
    </recommendedName>
</protein>